<reference evidence="2 3" key="1">
    <citation type="submission" date="2016-06" db="EMBL/GenBank/DDBJ databases">
        <title>Evolution of pathogenesis and genome organization in the Tremellales.</title>
        <authorList>
            <person name="Cuomo C."/>
            <person name="Litvintseva A."/>
            <person name="Heitman J."/>
            <person name="Chen Y."/>
            <person name="Sun S."/>
            <person name="Springer D."/>
            <person name="Dromer F."/>
            <person name="Young S."/>
            <person name="Zeng Q."/>
            <person name="Chapman S."/>
            <person name="Gujja S."/>
            <person name="Saif S."/>
            <person name="Birren B."/>
        </authorList>
    </citation>
    <scope>NUCLEOTIDE SEQUENCE [LARGE SCALE GENOMIC DNA]</scope>
    <source>
        <strain evidence="2 3">ATCC 28783</strain>
    </source>
</reference>
<organism evidence="2 3">
    <name type="scientific">Tremella mesenterica</name>
    <name type="common">Jelly fungus</name>
    <dbReference type="NCBI Taxonomy" id="5217"/>
    <lineage>
        <taxon>Eukaryota</taxon>
        <taxon>Fungi</taxon>
        <taxon>Dikarya</taxon>
        <taxon>Basidiomycota</taxon>
        <taxon>Agaricomycotina</taxon>
        <taxon>Tremellomycetes</taxon>
        <taxon>Tremellales</taxon>
        <taxon>Tremellaceae</taxon>
        <taxon>Tremella</taxon>
    </lineage>
</organism>
<dbReference type="EMBL" id="SDIL01000006">
    <property type="protein sequence ID" value="RXK41778.1"/>
    <property type="molecule type" value="Genomic_DNA"/>
</dbReference>
<keyword evidence="3" id="KW-1185">Reference proteome</keyword>
<evidence type="ECO:0000313" key="2">
    <source>
        <dbReference type="EMBL" id="RXK41778.1"/>
    </source>
</evidence>
<evidence type="ECO:0000256" key="1">
    <source>
        <dbReference type="SAM" id="MobiDB-lite"/>
    </source>
</evidence>
<comment type="caution">
    <text evidence="2">The sequence shown here is derived from an EMBL/GenBank/DDBJ whole genome shotgun (WGS) entry which is preliminary data.</text>
</comment>
<feature type="compositionally biased region" description="Polar residues" evidence="1">
    <location>
        <begin position="1"/>
        <end position="18"/>
    </location>
</feature>
<name>A0A4Q1BUR1_TREME</name>
<sequence>MTHSQDISETPVPSTPASLGQDKHHHIIHAEYTTTDKEEDPFSPFTGLMDCVPIRFEKVTNTPDPSKLQVYRVKTNSETAKGTYPSYPRHWPEEHTVCTPDVITGSWCGEGRGFRPRTHADESPSGMKLLWEGGWVVGLTEVTRTQVQMNDHVTHLSCDVIAQVQCNGKPATLVQLSISHTEAECMKLELIAFPMQSILFNSEAASKKEASAESLELPQIIRVFPEELSTSYGLTQQGEQPGGPPQLWSKTIKATLGPMDESKPIQNCLTYQATSRIPQRFKWSFQILVRGNGEGATGAFALRALVTSDHHTYRPLESSVSSSGITVTKLTTRVYTEPLPPVSPLFVIPGSRHGERPKINEYDAASLETLEAMLRNSERGWTMSSRIGGRPVDTSS</sequence>
<dbReference type="AlphaFoldDB" id="A0A4Q1BUR1"/>
<dbReference type="Proteomes" id="UP000289152">
    <property type="component" value="Unassembled WGS sequence"/>
</dbReference>
<feature type="region of interest" description="Disordered" evidence="1">
    <location>
        <begin position="1"/>
        <end position="22"/>
    </location>
</feature>
<protein>
    <submittedName>
        <fullName evidence="2">Uncharacterized protein</fullName>
    </submittedName>
</protein>
<dbReference type="InParanoid" id="A0A4Q1BUR1"/>
<accession>A0A4Q1BUR1</accession>
<gene>
    <name evidence="2" type="ORF">M231_01013</name>
</gene>
<proteinExistence type="predicted"/>
<evidence type="ECO:0000313" key="3">
    <source>
        <dbReference type="Proteomes" id="UP000289152"/>
    </source>
</evidence>